<feature type="domain" description="4Fe-4S ferredoxin-type" evidence="8">
    <location>
        <begin position="75"/>
        <end position="104"/>
    </location>
</feature>
<dbReference type="PROSITE" id="PS00198">
    <property type="entry name" value="4FE4S_FER_1"/>
    <property type="match status" value="1"/>
</dbReference>
<dbReference type="InterPro" id="IPR018449">
    <property type="entry name" value="NIL_domain"/>
</dbReference>
<accession>A0A521G325</accession>
<evidence type="ECO:0000256" key="1">
    <source>
        <dbReference type="ARBA" id="ARBA00022448"/>
    </source>
</evidence>
<keyword evidence="3" id="KW-0479">Metal-binding</keyword>
<keyword evidence="5" id="KW-0249">Electron transport</keyword>
<sequence length="145" mass="16010">MTKIFLLSYPKENSSQPVICQLVKHYDVEFNILKAEILPQRDGYLILELKGLKENINSALEYLKSLGVKAERIAGRVHRDEKKCFQCGACTGICPVGALHIQQPEMTVVFEPEKCTACGLCVTGCPVRAMAVSFDPATEESCVMA</sequence>
<dbReference type="Pfam" id="PF12838">
    <property type="entry name" value="Fer4_7"/>
    <property type="match status" value="1"/>
</dbReference>
<gene>
    <name evidence="9" type="ORF">CDV28_10789</name>
</gene>
<dbReference type="InterPro" id="IPR050572">
    <property type="entry name" value="Fe-S_Ferredoxin"/>
</dbReference>
<dbReference type="SMART" id="SM00930">
    <property type="entry name" value="NIL"/>
    <property type="match status" value="1"/>
</dbReference>
<dbReference type="Pfam" id="PF09383">
    <property type="entry name" value="NIL"/>
    <property type="match status" value="1"/>
</dbReference>
<dbReference type="SUPFAM" id="SSF54862">
    <property type="entry name" value="4Fe-4S ferredoxins"/>
    <property type="match status" value="1"/>
</dbReference>
<name>A0A521G325_9BACT</name>
<evidence type="ECO:0000256" key="6">
    <source>
        <dbReference type="ARBA" id="ARBA00023004"/>
    </source>
</evidence>
<keyword evidence="10" id="KW-1185">Reference proteome</keyword>
<evidence type="ECO:0000256" key="5">
    <source>
        <dbReference type="ARBA" id="ARBA00022982"/>
    </source>
</evidence>
<keyword evidence="7" id="KW-0411">Iron-sulfur</keyword>
<dbReference type="PANTHER" id="PTHR43687:SF6">
    <property type="entry name" value="L-ASPARTATE SEMIALDEHYDE SULFURTRANSFERASE IRON-SULFUR SUBUNIT"/>
    <property type="match status" value="1"/>
</dbReference>
<dbReference type="Proteomes" id="UP000316238">
    <property type="component" value="Unassembled WGS sequence"/>
</dbReference>
<evidence type="ECO:0000256" key="4">
    <source>
        <dbReference type="ARBA" id="ARBA00022737"/>
    </source>
</evidence>
<keyword evidence="1" id="KW-0813">Transport</keyword>
<evidence type="ECO:0000259" key="8">
    <source>
        <dbReference type="PROSITE" id="PS51379"/>
    </source>
</evidence>
<dbReference type="PROSITE" id="PS51379">
    <property type="entry name" value="4FE4S_FER_2"/>
    <property type="match status" value="2"/>
</dbReference>
<dbReference type="GO" id="GO:0046872">
    <property type="term" value="F:metal ion binding"/>
    <property type="evidence" value="ECO:0007669"/>
    <property type="project" value="UniProtKB-KW"/>
</dbReference>
<evidence type="ECO:0000256" key="7">
    <source>
        <dbReference type="ARBA" id="ARBA00023014"/>
    </source>
</evidence>
<dbReference type="Gene3D" id="3.30.70.260">
    <property type="match status" value="1"/>
</dbReference>
<evidence type="ECO:0000256" key="3">
    <source>
        <dbReference type="ARBA" id="ARBA00022723"/>
    </source>
</evidence>
<organism evidence="9 10">
    <name type="scientific">Candidatus Electronema aureum</name>
    <dbReference type="NCBI Taxonomy" id="2005002"/>
    <lineage>
        <taxon>Bacteria</taxon>
        <taxon>Pseudomonadati</taxon>
        <taxon>Thermodesulfobacteriota</taxon>
        <taxon>Desulfobulbia</taxon>
        <taxon>Desulfobulbales</taxon>
        <taxon>Desulfobulbaceae</taxon>
        <taxon>Candidatus Electronema</taxon>
    </lineage>
</organism>
<dbReference type="SUPFAM" id="SSF55021">
    <property type="entry name" value="ACT-like"/>
    <property type="match status" value="1"/>
</dbReference>
<keyword evidence="4" id="KW-0677">Repeat</keyword>
<comment type="caution">
    <text evidence="9">The sequence shown here is derived from an EMBL/GenBank/DDBJ whole genome shotgun (WGS) entry which is preliminary data.</text>
</comment>
<dbReference type="InterPro" id="IPR017900">
    <property type="entry name" value="4Fe4S_Fe_S_CS"/>
</dbReference>
<dbReference type="PANTHER" id="PTHR43687">
    <property type="entry name" value="ADENYLYLSULFATE REDUCTASE, BETA SUBUNIT"/>
    <property type="match status" value="1"/>
</dbReference>
<dbReference type="GO" id="GO:0051539">
    <property type="term" value="F:4 iron, 4 sulfur cluster binding"/>
    <property type="evidence" value="ECO:0007669"/>
    <property type="project" value="UniProtKB-KW"/>
</dbReference>
<protein>
    <submittedName>
        <fullName evidence="9">4Fe-4S dicluster domain-containing protein</fullName>
    </submittedName>
</protein>
<dbReference type="InterPro" id="IPR045865">
    <property type="entry name" value="ACT-like_dom_sf"/>
</dbReference>
<dbReference type="InterPro" id="IPR017896">
    <property type="entry name" value="4Fe4S_Fe-S-bd"/>
</dbReference>
<keyword evidence="2" id="KW-0004">4Fe-4S</keyword>
<feature type="domain" description="4Fe-4S ferredoxin-type" evidence="8">
    <location>
        <begin position="106"/>
        <end position="135"/>
    </location>
</feature>
<reference evidence="9" key="1">
    <citation type="submission" date="2017-07" db="EMBL/GenBank/DDBJ databases">
        <title>The cable genome - Insights into the physiology and evolution of filamentous bacteria capable of sulfide oxidation via long distance electron transfer.</title>
        <authorList>
            <person name="Thorup C."/>
            <person name="Bjerg J.T."/>
            <person name="Schreiber L."/>
            <person name="Nielsen L.P."/>
            <person name="Kjeldsen K.U."/>
            <person name="Boesen T."/>
            <person name="Boggild A."/>
            <person name="Meysman F."/>
            <person name="Geelhoed J."/>
            <person name="Schramm A."/>
        </authorList>
    </citation>
    <scope>NUCLEOTIDE SEQUENCE [LARGE SCALE GENOMIC DNA]</scope>
    <source>
        <strain evidence="9">GS</strain>
    </source>
</reference>
<proteinExistence type="predicted"/>
<evidence type="ECO:0000313" key="10">
    <source>
        <dbReference type="Proteomes" id="UP000316238"/>
    </source>
</evidence>
<evidence type="ECO:0000256" key="2">
    <source>
        <dbReference type="ARBA" id="ARBA00022485"/>
    </source>
</evidence>
<keyword evidence="6" id="KW-0408">Iron</keyword>
<evidence type="ECO:0000313" key="9">
    <source>
        <dbReference type="EMBL" id="TAA75442.1"/>
    </source>
</evidence>
<dbReference type="EMBL" id="NQJD01000007">
    <property type="protein sequence ID" value="TAA75442.1"/>
    <property type="molecule type" value="Genomic_DNA"/>
</dbReference>
<dbReference type="AlphaFoldDB" id="A0A521G325"/>
<dbReference type="Gene3D" id="3.30.70.20">
    <property type="match status" value="2"/>
</dbReference>